<dbReference type="InterPro" id="IPR018247">
    <property type="entry name" value="EF_Hand_1_Ca_BS"/>
</dbReference>
<dbReference type="PANTHER" id="PTHR21646">
    <property type="entry name" value="UBIQUITIN CARBOXYL-TERMINAL HYDROLASE"/>
    <property type="match status" value="1"/>
</dbReference>
<dbReference type="InterPro" id="IPR038765">
    <property type="entry name" value="Papain-like_cys_pep_sf"/>
</dbReference>
<dbReference type="Gene3D" id="3.30.2230.10">
    <property type="entry name" value="DUSP-like"/>
    <property type="match status" value="1"/>
</dbReference>
<dbReference type="PROSITE" id="PS51283">
    <property type="entry name" value="DUSP"/>
    <property type="match status" value="1"/>
</dbReference>
<dbReference type="PROSITE" id="PS00973">
    <property type="entry name" value="USP_2"/>
    <property type="match status" value="1"/>
</dbReference>
<dbReference type="PROSITE" id="PS50235">
    <property type="entry name" value="USP_3"/>
    <property type="match status" value="1"/>
</dbReference>
<keyword evidence="3" id="KW-0106">Calcium</keyword>
<feature type="domain" description="EF-hand" evidence="4">
    <location>
        <begin position="266"/>
        <end position="301"/>
    </location>
</feature>
<dbReference type="PRINTS" id="PR00450">
    <property type="entry name" value="RECOVERIN"/>
</dbReference>
<sequence>MGAKESKCTCITYEAALKEVKDDELKHLKEAFKRNCSQNGYITKHCFTKEILGDTVPAPLAERIYVSCGGTTKGIAFKDLLCGLVLFNKGTFEQKCEFLFNIYSNESGSYITKADFHKFILSIESTTIDSDAIAALFCKDDKVSLDEFVDWMGRYRDVTSLSRWLFSESNPISLNNKPDIPTFYQTLAGVTHLEEADIIDLEKVYWNLKEQSKSGKLDLETLLPMICPPLPLSVCASFFNVFDENRDGHIDFKEMACGISAACRGPLTERQKFCFKIFDTDRDGLLSEKDIDCMVDILLFVHKENTYNRENIDKEVVLEDIRSHRSDEDPARQDLTLEEYVIWTVHNNISMDFLNLIYQVCHIVLGLKPVSRQEEGKIVRGWMQREERRGYLTGQFWCLIAIEWWHSWEHYVTSPLKSSPTFGSQRGAPGRPGPIDNSSLIIPNSYKIPTLTGEGGKLKKNLQQIHDYELVPESLWKALKRWYGASLCIPRQVIKPPNTDEIELELYPLTLRILRHQAQPAVNNRIAYPQTNSWSGMAGGYGAAALMSLSASNYSYSSNTSAVPKRYVAHTATFSRLATIRHVYNYLCNRLKLRPEDVRLWQFDDENNMKLIEDEDFTLEKLDIHDDDQILMEVRSKDLTWPEEIGSLAINSAERNKQTATERGATGLNNLGNTCFMNAALQCVSNTQTLTLYFIRDMHLYELNRVNPLGMKGHIAKRYGDLIHDIWSGTAKTIAPLKLRWTISKYAPQFNGFQQHDSQELLAFLLDGLHEDLNRVHDKPYLELKDSECRPDVAVAQEAWENHILRNKSIIIDLFHGQLKSKVTCKVCGHESVRFDPFNYLSLPLPMESYICIQVIVIKLNGTVPMKFSLRLNADDTYGMVKQQLTQRCGIPSYLLKLVQINGSNFKTVLTDDQKVKPLQNGSNFLYAYELPATCASSGSISGDEERLSISSIKSTHREAAQTFTAIQRLVRPGSQANLGMPSGQIRTISEDSSDSAINSCSNGEICCSESSESNSSPADCSEILLEEMSGRLTSDSGHCSASSASLADSTDTTNGNSPQPSYIVALHRKMIRQDVYFVSSQKTKPSLFGFPVIVPCSESTTNAELFQSVWLQVARFVSPLPPTETTGLNHAIDCDYSLGYEFPFRLKAVNKDGTQCAWCPWYRFCRGCEIQCCDSEFAFSSNYIAIDWDPTALHLRYQTSQESEYECIGEQFSQKSSEPLDLKNCLEAFTTEEHLSDDEKYYCSKCKTHQPASKKLQIWRLPPVLIIHLKRFQFMNGKWVKSQKVVKFPFENLDLTDYLAAVPQETINRYRELKMKKNKKLKEKSVISDSEVTSDSDSCLNFVHNISSTNTSYPVYNNCNGIPCDTNPERFHDSASNERADSCDETNNNKKMFDIGDLCQKRKRLESTSLSRTPIDDTALQDFHQHRLKHDDHVFDLKYNLYAVVCHSGILGGGHYVSYACNPNGKWYCYNDSSCREVNDDMDTSCAYMLFYEREGLDHERYLPNVAGKSPLDVSDLDQDFESDYKKMCHLM</sequence>
<evidence type="ECO:0000259" key="4">
    <source>
        <dbReference type="PROSITE" id="PS50222"/>
    </source>
</evidence>
<name>A0AAN9TKI2_9HEMI</name>
<feature type="domain" description="USP" evidence="5">
    <location>
        <begin position="666"/>
        <end position="1496"/>
    </location>
</feature>
<dbReference type="Gene3D" id="1.10.238.10">
    <property type="entry name" value="EF-hand"/>
    <property type="match status" value="3"/>
</dbReference>
<evidence type="ECO:0000259" key="5">
    <source>
        <dbReference type="PROSITE" id="PS50235"/>
    </source>
</evidence>
<dbReference type="Pfam" id="PF00443">
    <property type="entry name" value="UCH"/>
    <property type="match status" value="1"/>
</dbReference>
<dbReference type="GO" id="GO:0005509">
    <property type="term" value="F:calcium ion binding"/>
    <property type="evidence" value="ECO:0007669"/>
    <property type="project" value="InterPro"/>
</dbReference>
<protein>
    <recommendedName>
        <fullName evidence="2">ubiquitinyl hydrolase 1</fullName>
        <ecNumber evidence="2">3.4.19.12</ecNumber>
    </recommendedName>
</protein>
<comment type="catalytic activity">
    <reaction evidence="1">
        <text>Thiol-dependent hydrolysis of ester, thioester, amide, peptide and isopeptide bonds formed by the C-terminal Gly of ubiquitin (a 76-residue protein attached to proteins as an intracellular targeting signal).</text>
        <dbReference type="EC" id="3.4.19.12"/>
    </reaction>
</comment>
<feature type="domain" description="EF-hand" evidence="4">
    <location>
        <begin position="230"/>
        <end position="265"/>
    </location>
</feature>
<dbReference type="SUPFAM" id="SSF54001">
    <property type="entry name" value="Cysteine proteinases"/>
    <property type="match status" value="1"/>
</dbReference>
<dbReference type="InterPro" id="IPR001394">
    <property type="entry name" value="Peptidase_C19_UCH"/>
</dbReference>
<dbReference type="Gene3D" id="3.90.70.10">
    <property type="entry name" value="Cysteine proteinases"/>
    <property type="match status" value="2"/>
</dbReference>
<dbReference type="PROSITE" id="PS00972">
    <property type="entry name" value="USP_1"/>
    <property type="match status" value="1"/>
</dbReference>
<dbReference type="SMART" id="SM00054">
    <property type="entry name" value="EFh"/>
    <property type="match status" value="2"/>
</dbReference>
<evidence type="ECO:0000256" key="3">
    <source>
        <dbReference type="ARBA" id="ARBA00022837"/>
    </source>
</evidence>
<dbReference type="Gene3D" id="3.10.20.90">
    <property type="entry name" value="Phosphatidylinositol 3-kinase Catalytic Subunit, Chain A, domain 1"/>
    <property type="match status" value="1"/>
</dbReference>
<dbReference type="GO" id="GO:0004843">
    <property type="term" value="F:cysteine-type deubiquitinase activity"/>
    <property type="evidence" value="ECO:0007669"/>
    <property type="project" value="UniProtKB-EC"/>
</dbReference>
<comment type="caution">
    <text evidence="7">The sequence shown here is derived from an EMBL/GenBank/DDBJ whole genome shotgun (WGS) entry which is preliminary data.</text>
</comment>
<dbReference type="Pfam" id="PF06337">
    <property type="entry name" value="DUSP"/>
    <property type="match status" value="1"/>
</dbReference>
<dbReference type="SUPFAM" id="SSF143791">
    <property type="entry name" value="DUSP-like"/>
    <property type="match status" value="1"/>
</dbReference>
<dbReference type="Proteomes" id="UP001367676">
    <property type="component" value="Unassembled WGS sequence"/>
</dbReference>
<dbReference type="InterPro" id="IPR018200">
    <property type="entry name" value="USP_CS"/>
</dbReference>
<dbReference type="InterPro" id="IPR002048">
    <property type="entry name" value="EF_hand_dom"/>
</dbReference>
<dbReference type="InterPro" id="IPR057368">
    <property type="entry name" value="USP32_N"/>
</dbReference>
<dbReference type="InterPro" id="IPR011992">
    <property type="entry name" value="EF-hand-dom_pair"/>
</dbReference>
<proteinExistence type="predicted"/>
<dbReference type="InterPro" id="IPR050185">
    <property type="entry name" value="Ub_carboxyl-term_hydrolase"/>
</dbReference>
<dbReference type="PANTHER" id="PTHR21646:SF76">
    <property type="entry name" value="UBIQUITIN CARBOXYL-TERMINAL HYDROLASE 32"/>
    <property type="match status" value="1"/>
</dbReference>
<evidence type="ECO:0000313" key="8">
    <source>
        <dbReference type="Proteomes" id="UP001367676"/>
    </source>
</evidence>
<accession>A0AAN9TKI2</accession>
<dbReference type="InterPro" id="IPR035927">
    <property type="entry name" value="DUSP-like_sf"/>
</dbReference>
<dbReference type="SUPFAM" id="SSF47473">
    <property type="entry name" value="EF-hand"/>
    <property type="match status" value="2"/>
</dbReference>
<reference evidence="7 8" key="1">
    <citation type="submission" date="2024-03" db="EMBL/GenBank/DDBJ databases">
        <title>Adaptation during the transition from Ophiocordyceps entomopathogen to insect associate is accompanied by gene loss and intensified selection.</title>
        <authorList>
            <person name="Ward C.M."/>
            <person name="Onetto C.A."/>
            <person name="Borneman A.R."/>
        </authorList>
    </citation>
    <scope>NUCLEOTIDE SEQUENCE [LARGE SCALE GENOMIC DNA]</scope>
    <source>
        <strain evidence="7">AWRI1</strain>
        <tissue evidence="7">Single Adult Female</tissue>
    </source>
</reference>
<dbReference type="GO" id="GO:0016579">
    <property type="term" value="P:protein deubiquitination"/>
    <property type="evidence" value="ECO:0007669"/>
    <property type="project" value="InterPro"/>
</dbReference>
<dbReference type="InterPro" id="IPR028889">
    <property type="entry name" value="USP"/>
</dbReference>
<evidence type="ECO:0000259" key="6">
    <source>
        <dbReference type="PROSITE" id="PS51283"/>
    </source>
</evidence>
<dbReference type="FunFam" id="3.90.70.10:FF:000018">
    <property type="entry name" value="Ubiquitin carboxyl-terminal hydrolase 32"/>
    <property type="match status" value="1"/>
</dbReference>
<dbReference type="InterPro" id="IPR006615">
    <property type="entry name" value="Pept_C19_DUSP"/>
</dbReference>
<dbReference type="EMBL" id="JBBCAQ010000019">
    <property type="protein sequence ID" value="KAK7595163.1"/>
    <property type="molecule type" value="Genomic_DNA"/>
</dbReference>
<dbReference type="CDD" id="cd00051">
    <property type="entry name" value="EFh"/>
    <property type="match status" value="2"/>
</dbReference>
<dbReference type="PROSITE" id="PS00018">
    <property type="entry name" value="EF_HAND_1"/>
    <property type="match status" value="2"/>
</dbReference>
<dbReference type="GO" id="GO:0005794">
    <property type="term" value="C:Golgi apparatus"/>
    <property type="evidence" value="ECO:0007669"/>
    <property type="project" value="TreeGrafter"/>
</dbReference>
<dbReference type="Pfam" id="PF25265">
    <property type="entry name" value="USP32_N"/>
    <property type="match status" value="1"/>
</dbReference>
<dbReference type="SMART" id="SM00695">
    <property type="entry name" value="DUSP"/>
    <property type="match status" value="1"/>
</dbReference>
<organism evidence="7 8">
    <name type="scientific">Parthenolecanium corni</name>
    <dbReference type="NCBI Taxonomy" id="536013"/>
    <lineage>
        <taxon>Eukaryota</taxon>
        <taxon>Metazoa</taxon>
        <taxon>Ecdysozoa</taxon>
        <taxon>Arthropoda</taxon>
        <taxon>Hexapoda</taxon>
        <taxon>Insecta</taxon>
        <taxon>Pterygota</taxon>
        <taxon>Neoptera</taxon>
        <taxon>Paraneoptera</taxon>
        <taxon>Hemiptera</taxon>
        <taxon>Sternorrhyncha</taxon>
        <taxon>Coccoidea</taxon>
        <taxon>Coccidae</taxon>
        <taxon>Parthenolecanium</taxon>
    </lineage>
</organism>
<evidence type="ECO:0000256" key="1">
    <source>
        <dbReference type="ARBA" id="ARBA00000707"/>
    </source>
</evidence>
<dbReference type="FunFam" id="3.30.2230.10:FF:000004">
    <property type="entry name" value="Ubiquitin carboxyl-terminal hydrolase 32"/>
    <property type="match status" value="1"/>
</dbReference>
<evidence type="ECO:0000256" key="2">
    <source>
        <dbReference type="ARBA" id="ARBA00012759"/>
    </source>
</evidence>
<dbReference type="PROSITE" id="PS50222">
    <property type="entry name" value="EF_HAND_2"/>
    <property type="match status" value="2"/>
</dbReference>
<evidence type="ECO:0000313" key="7">
    <source>
        <dbReference type="EMBL" id="KAK7595163.1"/>
    </source>
</evidence>
<dbReference type="EC" id="3.4.19.12" evidence="2"/>
<keyword evidence="8" id="KW-1185">Reference proteome</keyword>
<gene>
    <name evidence="7" type="ORF">V9T40_001596</name>
</gene>
<feature type="domain" description="DUSP" evidence="6">
    <location>
        <begin position="370"/>
        <end position="494"/>
    </location>
</feature>